<dbReference type="RefSeq" id="XP_018815621.1">
    <property type="nucleotide sequence ID" value="XM_018960076.1"/>
</dbReference>
<evidence type="ECO:0000313" key="2">
    <source>
        <dbReference type="RefSeq" id="XP_018815621.1"/>
    </source>
</evidence>
<proteinExistence type="predicted"/>
<dbReference type="PANTHER" id="PTHR33116">
    <property type="entry name" value="REVERSE TRANSCRIPTASE ZINC-BINDING DOMAIN-CONTAINING PROTEIN-RELATED-RELATED"/>
    <property type="match status" value="1"/>
</dbReference>
<name>A0A2I4E895_JUGRE</name>
<dbReference type="GeneID" id="108987197"/>
<sequence length="960" mass="109042">MLVGLGTHEAFKPSAIDCSTVDGVGRKGGIALLWGRDVSLSILSYSHYHIDAAIEDDPAKGLNLSFARKHMEKVNALDSLGDNIELLQKARVDDQKWLERDELLWKQRSKVGEQRDKIILDYFEELFTSSNPVGSTDFLCSLAGKVTSSMNKGLAQPYTEAEVTASLAQMHPSKAPGPDGMSPMFYQKYWDVVGISVTKAVLTALNSGSFPSTLNHTNIILIPKKKFPEKVDDYRPISLCNVAYKLIAKVVSNRLKFVLPSVIEESQSAFVPGRLITDNVLIAYELVHYLNHKTKGKKGYMSIKLDMSKAYDRVEWGFIRTVMTVMGFDRTFIEMIMFCVSSVSFSVLINGESKGSIKPTRGLRQRDPLSPYLFLLCTEGLIALLKEAGIRKKISSIQICKGAPHINHLLFADDSVVFCRADVEENRRLQSLLAIYESVSGQKINKEKTAMVFSNNVDRGVREEIGLLCGNGEIFQYEKYLRLPPLVGRSKSRAFQSIKARVWQKLQSWKEKLLSQGDKEVLLKAVALSIPTYSMSCFLLPISLCTELEGLMAKFWWGQKKEERRIHWLSWRRMCERKSKGDLGFKDLRIFNPALLAKQGLGPNPSYTWRSIWEAKKWLREGCRWRIGNGETALLWTEKWIPGHRALEQEGFAVFETNRNDVVACLVDELIGWWDMDKIRSLFNPNVIIDLLKIVLGPGTVADRWIWEHERNGQFSIKTCYHFIVDKMRGVQAESSNMQGQQGLWKALWKMAVPNKIKIFAWRACKDGLPTNENLMKKQVVTEVHCDVCFHPLEDLNHAVISCKCIQALWHQLLPSLGFHADRKVVDLALHICQRKDKDMLALFFSIAWGLWYRRNKMAYDKVVINPKQVVGFVLNILKNHKEIRGICSSQLKQHLKWKPPPLDVLKLNTDGAMFTDLRRAGVGFLLRDAKGELVVAASRAEFDVENPEAIELLAVFRGI</sequence>
<dbReference type="OrthoDB" id="1937528at2759"/>
<dbReference type="InterPro" id="IPR026960">
    <property type="entry name" value="RVT-Znf"/>
</dbReference>
<dbReference type="PANTHER" id="PTHR33116:SF86">
    <property type="entry name" value="REVERSE TRANSCRIPTASE DOMAIN-CONTAINING PROTEIN"/>
    <property type="match status" value="1"/>
</dbReference>
<dbReference type="InterPro" id="IPR043502">
    <property type="entry name" value="DNA/RNA_pol_sf"/>
</dbReference>
<dbReference type="Pfam" id="PF13966">
    <property type="entry name" value="zf-RVT"/>
    <property type="match status" value="1"/>
</dbReference>
<dbReference type="Pfam" id="PF00078">
    <property type="entry name" value="RVT_1"/>
    <property type="match status" value="1"/>
</dbReference>
<keyword evidence="1" id="KW-1185">Reference proteome</keyword>
<dbReference type="CDD" id="cd01650">
    <property type="entry name" value="RT_nLTR_like"/>
    <property type="match status" value="1"/>
</dbReference>
<dbReference type="InterPro" id="IPR000477">
    <property type="entry name" value="RT_dom"/>
</dbReference>
<protein>
    <submittedName>
        <fullName evidence="2">Uncharacterized protein LOC108987197</fullName>
    </submittedName>
</protein>
<reference evidence="2" key="1">
    <citation type="submission" date="2025-08" db="UniProtKB">
        <authorList>
            <consortium name="RefSeq"/>
        </authorList>
    </citation>
    <scope>IDENTIFICATION</scope>
    <source>
        <tissue evidence="2">Leaves</tissue>
    </source>
</reference>
<dbReference type="AlphaFoldDB" id="A0A2I4E895"/>
<dbReference type="PROSITE" id="PS50878">
    <property type="entry name" value="RT_POL"/>
    <property type="match status" value="1"/>
</dbReference>
<dbReference type="KEGG" id="jre:108987197"/>
<gene>
    <name evidence="2" type="primary">LOC108987197</name>
</gene>
<dbReference type="Proteomes" id="UP000235220">
    <property type="component" value="Chromosome 16"/>
</dbReference>
<accession>A0A2I4E895</accession>
<evidence type="ECO:0000313" key="1">
    <source>
        <dbReference type="Proteomes" id="UP000235220"/>
    </source>
</evidence>
<organism evidence="1 2">
    <name type="scientific">Juglans regia</name>
    <name type="common">English walnut</name>
    <dbReference type="NCBI Taxonomy" id="51240"/>
    <lineage>
        <taxon>Eukaryota</taxon>
        <taxon>Viridiplantae</taxon>
        <taxon>Streptophyta</taxon>
        <taxon>Embryophyta</taxon>
        <taxon>Tracheophyta</taxon>
        <taxon>Spermatophyta</taxon>
        <taxon>Magnoliopsida</taxon>
        <taxon>eudicotyledons</taxon>
        <taxon>Gunneridae</taxon>
        <taxon>Pentapetalae</taxon>
        <taxon>rosids</taxon>
        <taxon>fabids</taxon>
        <taxon>Fagales</taxon>
        <taxon>Juglandaceae</taxon>
        <taxon>Juglans</taxon>
    </lineage>
</organism>
<dbReference type="SUPFAM" id="SSF56672">
    <property type="entry name" value="DNA/RNA polymerases"/>
    <property type="match status" value="1"/>
</dbReference>
<dbReference type="Gramene" id="Jr16_00640_p1">
    <property type="protein sequence ID" value="cds.Jr16_00640_p1"/>
    <property type="gene ID" value="Jr16_00640"/>
</dbReference>